<keyword evidence="2" id="KW-0732">Signal</keyword>
<dbReference type="InterPro" id="IPR042100">
    <property type="entry name" value="Bug_dom1"/>
</dbReference>
<reference evidence="3 4" key="1">
    <citation type="submission" date="2020-08" db="EMBL/GenBank/DDBJ databases">
        <title>Functional genomics of gut bacteria from endangered species of beetles.</title>
        <authorList>
            <person name="Carlos-Shanley C."/>
        </authorList>
    </citation>
    <scope>NUCLEOTIDE SEQUENCE [LARGE SCALE GENOMIC DNA]</scope>
    <source>
        <strain evidence="3 4">S00124</strain>
    </source>
</reference>
<dbReference type="Proteomes" id="UP000562492">
    <property type="component" value="Unassembled WGS sequence"/>
</dbReference>
<feature type="chain" id="PRO_5045674895" evidence="2">
    <location>
        <begin position="30"/>
        <end position="336"/>
    </location>
</feature>
<dbReference type="CDD" id="cd07012">
    <property type="entry name" value="PBP2_Bug_TTT"/>
    <property type="match status" value="1"/>
</dbReference>
<evidence type="ECO:0000313" key="3">
    <source>
        <dbReference type="EMBL" id="MBB6576300.1"/>
    </source>
</evidence>
<name>A0ABR6RAX7_9BURK</name>
<comment type="similarity">
    <text evidence="1">Belongs to the UPF0065 (bug) family.</text>
</comment>
<dbReference type="InterPro" id="IPR005064">
    <property type="entry name" value="BUG"/>
</dbReference>
<keyword evidence="4" id="KW-1185">Reference proteome</keyword>
<organism evidence="3 4">
    <name type="scientific">Comamonas odontotermitis</name>
    <dbReference type="NCBI Taxonomy" id="379895"/>
    <lineage>
        <taxon>Bacteria</taxon>
        <taxon>Pseudomonadati</taxon>
        <taxon>Pseudomonadota</taxon>
        <taxon>Betaproteobacteria</taxon>
        <taxon>Burkholderiales</taxon>
        <taxon>Comamonadaceae</taxon>
        <taxon>Comamonas</taxon>
    </lineage>
</organism>
<dbReference type="Pfam" id="PF03401">
    <property type="entry name" value="TctC"/>
    <property type="match status" value="1"/>
</dbReference>
<keyword evidence="3" id="KW-0675">Receptor</keyword>
<dbReference type="SUPFAM" id="SSF53850">
    <property type="entry name" value="Periplasmic binding protein-like II"/>
    <property type="match status" value="1"/>
</dbReference>
<dbReference type="PIRSF" id="PIRSF017082">
    <property type="entry name" value="YflP"/>
    <property type="match status" value="1"/>
</dbReference>
<protein>
    <submittedName>
        <fullName evidence="3">Tripartite-type tricarboxylate transporter receptor subunit TctC</fullName>
    </submittedName>
</protein>
<dbReference type="Gene3D" id="3.40.190.150">
    <property type="entry name" value="Bordetella uptake gene, domain 1"/>
    <property type="match status" value="1"/>
</dbReference>
<dbReference type="RefSeq" id="WP_184704605.1">
    <property type="nucleotide sequence ID" value="NZ_JACHKZ010000001.1"/>
</dbReference>
<dbReference type="PANTHER" id="PTHR42928:SF5">
    <property type="entry name" value="BLR1237 PROTEIN"/>
    <property type="match status" value="1"/>
</dbReference>
<accession>A0ABR6RAX7</accession>
<evidence type="ECO:0000256" key="2">
    <source>
        <dbReference type="SAM" id="SignalP"/>
    </source>
</evidence>
<gene>
    <name evidence="3" type="ORF">HNP33_000348</name>
</gene>
<dbReference type="EMBL" id="JACHKZ010000001">
    <property type="protein sequence ID" value="MBB6576300.1"/>
    <property type="molecule type" value="Genomic_DNA"/>
</dbReference>
<sequence>MYEPIPLSRRRAVLALGSLGTLAAWPALAQGQGSDAKWPTKPSRIINPFPVGGGPDGLSRLVADKLSRAWGQPVVVENRPGGNGFIAIDAFKRGATDGTDMIQLDNVHIAAYPHLFKKLPYSLDKDFDILMPLFRNYFFVCVPVNSPYKTMGDLIADAKARPGQLNYGSWSVGNPVHLGSALLESMTGTRMEHVIYKETSQLYQGVATGQLSFALGSLGTAGPLMRGGKLRFLAVAAPQRIAGFENVPTVSESGGPAGYAVTGWNALAVRPGTPVAVQDKIRADVRQALTGKDVDEKFAAFGYETYAPTPAEFKQFIANESKRFGDVIRQAGMSLD</sequence>
<feature type="signal peptide" evidence="2">
    <location>
        <begin position="1"/>
        <end position="29"/>
    </location>
</feature>
<evidence type="ECO:0000256" key="1">
    <source>
        <dbReference type="ARBA" id="ARBA00006987"/>
    </source>
</evidence>
<dbReference type="Gene3D" id="3.40.190.10">
    <property type="entry name" value="Periplasmic binding protein-like II"/>
    <property type="match status" value="1"/>
</dbReference>
<proteinExistence type="inferred from homology"/>
<dbReference type="PANTHER" id="PTHR42928">
    <property type="entry name" value="TRICARBOXYLATE-BINDING PROTEIN"/>
    <property type="match status" value="1"/>
</dbReference>
<comment type="caution">
    <text evidence="3">The sequence shown here is derived from an EMBL/GenBank/DDBJ whole genome shotgun (WGS) entry which is preliminary data.</text>
</comment>
<evidence type="ECO:0000313" key="4">
    <source>
        <dbReference type="Proteomes" id="UP000562492"/>
    </source>
</evidence>